<evidence type="ECO:0000313" key="10">
    <source>
        <dbReference type="Proteomes" id="UP000585638"/>
    </source>
</evidence>
<dbReference type="InterPro" id="IPR051269">
    <property type="entry name" value="Fe-S_cluster_ET"/>
</dbReference>
<evidence type="ECO:0000256" key="3">
    <source>
        <dbReference type="ARBA" id="ARBA00022723"/>
    </source>
</evidence>
<dbReference type="Proteomes" id="UP000585638">
    <property type="component" value="Unassembled WGS sequence"/>
</dbReference>
<evidence type="ECO:0000256" key="6">
    <source>
        <dbReference type="ARBA" id="ARBA00023014"/>
    </source>
</evidence>
<dbReference type="RefSeq" id="WP_184869283.1">
    <property type="nucleotide sequence ID" value="NZ_BAAAWY010000004.1"/>
</dbReference>
<dbReference type="EMBL" id="JACHIR010000002">
    <property type="protein sequence ID" value="MBB5896773.1"/>
    <property type="molecule type" value="Genomic_DNA"/>
</dbReference>
<keyword evidence="6" id="KW-0411">Iron-sulfur</keyword>
<dbReference type="PANTHER" id="PTHR36923">
    <property type="entry name" value="FERREDOXIN"/>
    <property type="match status" value="1"/>
</dbReference>
<evidence type="ECO:0000256" key="2">
    <source>
        <dbReference type="ARBA" id="ARBA00022448"/>
    </source>
</evidence>
<sequence>MRIQVDTERCMGHGMCNALAPEVYEVTDEGFNEMGVVDVPDHLRDAAFRGANACPERIIALLDTESA</sequence>
<dbReference type="GO" id="GO:0051538">
    <property type="term" value="F:3 iron, 4 sulfur cluster binding"/>
    <property type="evidence" value="ECO:0007669"/>
    <property type="project" value="UniProtKB-KW"/>
</dbReference>
<keyword evidence="5" id="KW-0408">Iron</keyword>
<dbReference type="AlphaFoldDB" id="A0A7W9KQA7"/>
<name>A0A7W9KQA7_9PSEU</name>
<evidence type="ECO:0000256" key="5">
    <source>
        <dbReference type="ARBA" id="ARBA00023004"/>
    </source>
</evidence>
<evidence type="ECO:0000256" key="4">
    <source>
        <dbReference type="ARBA" id="ARBA00022982"/>
    </source>
</evidence>
<dbReference type="Gene3D" id="3.30.70.20">
    <property type="match status" value="1"/>
</dbReference>
<dbReference type="PROSITE" id="PS51379">
    <property type="entry name" value="4FE4S_FER_2"/>
    <property type="match status" value="1"/>
</dbReference>
<keyword evidence="10" id="KW-1185">Reference proteome</keyword>
<evidence type="ECO:0000256" key="7">
    <source>
        <dbReference type="ARBA" id="ARBA00023291"/>
    </source>
</evidence>
<accession>A0A7W9KQA7</accession>
<dbReference type="InterPro" id="IPR017896">
    <property type="entry name" value="4Fe4S_Fe-S-bd"/>
</dbReference>
<keyword evidence="4" id="KW-0249">Electron transport</keyword>
<dbReference type="GO" id="GO:0046872">
    <property type="term" value="F:metal ion binding"/>
    <property type="evidence" value="ECO:0007669"/>
    <property type="project" value="UniProtKB-KW"/>
</dbReference>
<organism evidence="9 10">
    <name type="scientific">Kutzneria kofuensis</name>
    <dbReference type="NCBI Taxonomy" id="103725"/>
    <lineage>
        <taxon>Bacteria</taxon>
        <taxon>Bacillati</taxon>
        <taxon>Actinomycetota</taxon>
        <taxon>Actinomycetes</taxon>
        <taxon>Pseudonocardiales</taxon>
        <taxon>Pseudonocardiaceae</taxon>
        <taxon>Kutzneria</taxon>
    </lineage>
</organism>
<evidence type="ECO:0000256" key="1">
    <source>
        <dbReference type="ARBA" id="ARBA00001927"/>
    </source>
</evidence>
<keyword evidence="2" id="KW-0813">Transport</keyword>
<keyword evidence="7" id="KW-0003">3Fe-4S</keyword>
<feature type="domain" description="4Fe-4S ferredoxin-type" evidence="8">
    <location>
        <begin position="1"/>
        <end position="29"/>
    </location>
</feature>
<comment type="caution">
    <text evidence="9">The sequence shown here is derived from an EMBL/GenBank/DDBJ whole genome shotgun (WGS) entry which is preliminary data.</text>
</comment>
<reference evidence="9 10" key="1">
    <citation type="submission" date="2020-08" db="EMBL/GenBank/DDBJ databases">
        <title>Sequencing the genomes of 1000 actinobacteria strains.</title>
        <authorList>
            <person name="Klenk H.-P."/>
        </authorList>
    </citation>
    <scope>NUCLEOTIDE SEQUENCE [LARGE SCALE GENOMIC DNA]</scope>
    <source>
        <strain evidence="9 10">DSM 43851</strain>
    </source>
</reference>
<evidence type="ECO:0000313" key="9">
    <source>
        <dbReference type="EMBL" id="MBB5896773.1"/>
    </source>
</evidence>
<dbReference type="Pfam" id="PF13459">
    <property type="entry name" value="Fer4_15"/>
    <property type="match status" value="1"/>
</dbReference>
<proteinExistence type="predicted"/>
<protein>
    <submittedName>
        <fullName evidence="9">Ferredoxin</fullName>
    </submittedName>
</protein>
<dbReference type="SUPFAM" id="SSF54862">
    <property type="entry name" value="4Fe-4S ferredoxins"/>
    <property type="match status" value="1"/>
</dbReference>
<evidence type="ECO:0000259" key="8">
    <source>
        <dbReference type="PROSITE" id="PS51379"/>
    </source>
</evidence>
<comment type="cofactor">
    <cofactor evidence="1">
        <name>[3Fe-4S] cluster</name>
        <dbReference type="ChEBI" id="CHEBI:21137"/>
    </cofactor>
</comment>
<gene>
    <name evidence="9" type="ORF">BJ998_008032</name>
</gene>
<dbReference type="PANTHER" id="PTHR36923:SF3">
    <property type="entry name" value="FERREDOXIN"/>
    <property type="match status" value="1"/>
</dbReference>
<keyword evidence="3" id="KW-0479">Metal-binding</keyword>